<dbReference type="HOGENOM" id="CLU_2468338_0_0_6"/>
<accession>W0HVK4</accession>
<name>W0HVK4_9GAMM</name>
<dbReference type="RefSeq" id="WP_038668632.1">
    <property type="nucleotide sequence ID" value="NZ_CP006569.1"/>
</dbReference>
<evidence type="ECO:0000313" key="2">
    <source>
        <dbReference type="Proteomes" id="UP000019028"/>
    </source>
</evidence>
<dbReference type="OrthoDB" id="6622638at2"/>
<evidence type="ECO:0000313" key="1">
    <source>
        <dbReference type="EMBL" id="AHF77886.1"/>
    </source>
</evidence>
<organism evidence="1 2">
    <name type="scientific">Sodalis praecaptivus</name>
    <dbReference type="NCBI Taxonomy" id="1239307"/>
    <lineage>
        <taxon>Bacteria</taxon>
        <taxon>Pseudomonadati</taxon>
        <taxon>Pseudomonadota</taxon>
        <taxon>Gammaproteobacteria</taxon>
        <taxon>Enterobacterales</taxon>
        <taxon>Bruguierivoracaceae</taxon>
        <taxon>Sodalis</taxon>
    </lineage>
</organism>
<gene>
    <name evidence="1" type="ORF">Sant_2873</name>
</gene>
<dbReference type="KEGG" id="sod:Sant_2873"/>
<keyword evidence="2" id="KW-1185">Reference proteome</keyword>
<dbReference type="AlphaFoldDB" id="W0HVK4"/>
<proteinExistence type="predicted"/>
<reference evidence="1 2" key="1">
    <citation type="journal article" date="2014" name="Genome Biol. Evol.">
        <title>Genome degeneration and adaptation in a nascent stage of symbiosis.</title>
        <authorList>
            <person name="Oakeson K.F."/>
            <person name="Gil R."/>
            <person name="Clayton A.L."/>
            <person name="Dunn D.M."/>
            <person name="von Niederhausern A.C."/>
            <person name="Hamil C."/>
            <person name="Aoyagi A."/>
            <person name="Duval B."/>
            <person name="Baca A."/>
            <person name="Silva F.J."/>
            <person name="Vallier A."/>
            <person name="Jackson D.G."/>
            <person name="Latorre A."/>
            <person name="Weiss R.B."/>
            <person name="Heddi A."/>
            <person name="Moya A."/>
            <person name="Dale C."/>
        </authorList>
    </citation>
    <scope>NUCLEOTIDE SEQUENCE [LARGE SCALE GENOMIC DNA]</scope>
    <source>
        <strain evidence="1 2">HS1</strain>
    </source>
</reference>
<sequence>MAEFGASIYVNNSDYDVVNSFLPTYLMDIVDYNGGTSGNRSYDIPPDKTLTYELISRNGFAAANQPNVSINGSTITWSNLNAAYVQLVVYAG</sequence>
<dbReference type="Proteomes" id="UP000019028">
    <property type="component" value="Chromosome"/>
</dbReference>
<protein>
    <submittedName>
        <fullName evidence="1">Phage protein</fullName>
    </submittedName>
</protein>
<dbReference type="EMBL" id="CP006569">
    <property type="protein sequence ID" value="AHF77886.1"/>
    <property type="molecule type" value="Genomic_DNA"/>
</dbReference>